<feature type="transmembrane region" description="Helical" evidence="1">
    <location>
        <begin position="281"/>
        <end position="302"/>
    </location>
</feature>
<dbReference type="Proteomes" id="UP000288212">
    <property type="component" value="Unassembled WGS sequence"/>
</dbReference>
<comment type="caution">
    <text evidence="2">The sequence shown here is derived from an EMBL/GenBank/DDBJ whole genome shotgun (WGS) entry which is preliminary data.</text>
</comment>
<dbReference type="AlphaFoldDB" id="A0A432VYS5"/>
<feature type="transmembrane region" description="Helical" evidence="1">
    <location>
        <begin position="213"/>
        <end position="230"/>
    </location>
</feature>
<gene>
    <name evidence="2" type="ORF">CWE06_02915</name>
</gene>
<evidence type="ECO:0000256" key="1">
    <source>
        <dbReference type="SAM" id="Phobius"/>
    </source>
</evidence>
<feature type="transmembrane region" description="Helical" evidence="1">
    <location>
        <begin position="177"/>
        <end position="193"/>
    </location>
</feature>
<reference evidence="2 3" key="1">
    <citation type="journal article" date="2011" name="Front. Microbiol.">
        <title>Genomic signatures of strain selection and enhancement in Bacillus atrophaeus var. globigii, a historical biowarfare simulant.</title>
        <authorList>
            <person name="Gibbons H.S."/>
            <person name="Broomall S.M."/>
            <person name="McNew L.A."/>
            <person name="Daligault H."/>
            <person name="Chapman C."/>
            <person name="Bruce D."/>
            <person name="Karavis M."/>
            <person name="Krepps M."/>
            <person name="McGregor P.A."/>
            <person name="Hong C."/>
            <person name="Park K.H."/>
            <person name="Akmal A."/>
            <person name="Feldman A."/>
            <person name="Lin J.S."/>
            <person name="Chang W.E."/>
            <person name="Higgs B.W."/>
            <person name="Demirev P."/>
            <person name="Lindquist J."/>
            <person name="Liem A."/>
            <person name="Fochler E."/>
            <person name="Read T.D."/>
            <person name="Tapia R."/>
            <person name="Johnson S."/>
            <person name="Bishop-Lilly K.A."/>
            <person name="Detter C."/>
            <person name="Han C."/>
            <person name="Sozhamannan S."/>
            <person name="Rosenzweig C.N."/>
            <person name="Skowronski E.W."/>
        </authorList>
    </citation>
    <scope>NUCLEOTIDE SEQUENCE [LARGE SCALE GENOMIC DNA]</scope>
    <source>
        <strain evidence="2 3">AK5</strain>
    </source>
</reference>
<dbReference type="EMBL" id="PIPI01000001">
    <property type="protein sequence ID" value="RUO21816.1"/>
    <property type="molecule type" value="Genomic_DNA"/>
</dbReference>
<organism evidence="2 3">
    <name type="scientific">Aliidiomarina haloalkalitolerans</name>
    <dbReference type="NCBI Taxonomy" id="859059"/>
    <lineage>
        <taxon>Bacteria</taxon>
        <taxon>Pseudomonadati</taxon>
        <taxon>Pseudomonadota</taxon>
        <taxon>Gammaproteobacteria</taxon>
        <taxon>Alteromonadales</taxon>
        <taxon>Idiomarinaceae</taxon>
        <taxon>Aliidiomarina</taxon>
    </lineage>
</organism>
<keyword evidence="3" id="KW-1185">Reference proteome</keyword>
<evidence type="ECO:0000313" key="2">
    <source>
        <dbReference type="EMBL" id="RUO21816.1"/>
    </source>
</evidence>
<protein>
    <submittedName>
        <fullName evidence="2">Uncharacterized protein</fullName>
    </submittedName>
</protein>
<evidence type="ECO:0000313" key="3">
    <source>
        <dbReference type="Proteomes" id="UP000288212"/>
    </source>
</evidence>
<name>A0A432VYS5_9GAMM</name>
<keyword evidence="1" id="KW-0472">Membrane</keyword>
<feature type="transmembrane region" description="Helical" evidence="1">
    <location>
        <begin position="81"/>
        <end position="99"/>
    </location>
</feature>
<keyword evidence="1" id="KW-1133">Transmembrane helix</keyword>
<proteinExistence type="predicted"/>
<dbReference type="RefSeq" id="WP_126790994.1">
    <property type="nucleotide sequence ID" value="NZ_PIPI01000001.1"/>
</dbReference>
<feature type="transmembrane region" description="Helical" evidence="1">
    <location>
        <begin position="242"/>
        <end position="261"/>
    </location>
</feature>
<dbReference type="OrthoDB" id="116789at2"/>
<accession>A0A432VYS5</accession>
<feature type="transmembrane region" description="Helical" evidence="1">
    <location>
        <begin position="119"/>
        <end position="141"/>
    </location>
</feature>
<keyword evidence="1" id="KW-0812">Transmembrane</keyword>
<sequence>MDLVERYIAAVKRELPTRSREDIGRELEANIMDKVDALEEQHGPLNQQQVNDLLLEMGHPRTVAREFYPPKPLVSVQLMPIYLNTLYMVLGILFVISSLEVATRWLSGSEMTLFLLMKGLLSSFLNAGYFAFTWVTIAFIIMTRDNKKQQDNDSCQWSPTQLPSALNNWQHIRLQDIFTDLASLLFLALVIWYPILRPGPDIESIFNNETWTVLQWFTPIIAIGVVNSLWQLRTRIWTRRLLGINIGVSSAFAAMALWLMATRPILRLDETTWEGTLSVASIELSVLVFVFVVLVISLYEVIRDLRRLTRL</sequence>